<dbReference type="KEGG" id="vgo:GJW-30_1_03206"/>
<dbReference type="Proteomes" id="UP000236884">
    <property type="component" value="Chromosome"/>
</dbReference>
<evidence type="ECO:0000313" key="2">
    <source>
        <dbReference type="Proteomes" id="UP000236884"/>
    </source>
</evidence>
<gene>
    <name evidence="1" type="ORF">GJW-30_1_03206</name>
</gene>
<reference evidence="1 2" key="1">
    <citation type="submission" date="2015-08" db="EMBL/GenBank/DDBJ databases">
        <title>Investigation of the bacterial diversity of lava forest soil.</title>
        <authorList>
            <person name="Lee J.S."/>
        </authorList>
    </citation>
    <scope>NUCLEOTIDE SEQUENCE [LARGE SCALE GENOMIC DNA]</scope>
    <source>
        <strain evidence="1 2">GJW-30</strain>
    </source>
</reference>
<dbReference type="RefSeq" id="WP_096357069.1">
    <property type="nucleotide sequence ID" value="NZ_AP014946.1"/>
</dbReference>
<sequence length="101" mass="11375">MNVQVQTKTIQIRCIRKSDRQNPHERITHVGGIEDGGWCISQEVAIAHIESRAWRFWVSRAGFPSVWVVVAVSRSGNKYLKTEGDGESLNNLLSLPECPQT</sequence>
<dbReference type="AlphaFoldDB" id="A0A0S3PXI7"/>
<organism evidence="1 2">
    <name type="scientific">Variibacter gotjawalensis</name>
    <dbReference type="NCBI Taxonomy" id="1333996"/>
    <lineage>
        <taxon>Bacteria</taxon>
        <taxon>Pseudomonadati</taxon>
        <taxon>Pseudomonadota</taxon>
        <taxon>Alphaproteobacteria</taxon>
        <taxon>Hyphomicrobiales</taxon>
        <taxon>Nitrobacteraceae</taxon>
        <taxon>Variibacter</taxon>
    </lineage>
</organism>
<dbReference type="OrthoDB" id="826539at2"/>
<name>A0A0S3PXI7_9BRAD</name>
<evidence type="ECO:0008006" key="3">
    <source>
        <dbReference type="Google" id="ProtNLM"/>
    </source>
</evidence>
<dbReference type="InterPro" id="IPR024997">
    <property type="entry name" value="DUF3892"/>
</dbReference>
<dbReference type="Pfam" id="PF13031">
    <property type="entry name" value="DUF3892"/>
    <property type="match status" value="1"/>
</dbReference>
<keyword evidence="2" id="KW-1185">Reference proteome</keyword>
<evidence type="ECO:0000313" key="1">
    <source>
        <dbReference type="EMBL" id="BAT60657.1"/>
    </source>
</evidence>
<protein>
    <recommendedName>
        <fullName evidence="3">DUF3892 domain-containing protein</fullName>
    </recommendedName>
</protein>
<proteinExistence type="predicted"/>
<accession>A0A0S3PXI7</accession>
<dbReference type="EMBL" id="AP014946">
    <property type="protein sequence ID" value="BAT60657.1"/>
    <property type="molecule type" value="Genomic_DNA"/>
</dbReference>